<comment type="catalytic activity">
    <reaction evidence="10">
        <text>glutaryl-CoA + oxidized [electron-transfer flavoprotein] + 2 H(+) = (2E)-butenoyl-CoA + reduced [electron-transfer flavoprotein] + CO2</text>
        <dbReference type="Rhea" id="RHEA:13389"/>
        <dbReference type="Rhea" id="RHEA-COMP:10685"/>
        <dbReference type="Rhea" id="RHEA-COMP:10686"/>
        <dbReference type="ChEBI" id="CHEBI:15378"/>
        <dbReference type="ChEBI" id="CHEBI:16526"/>
        <dbReference type="ChEBI" id="CHEBI:57332"/>
        <dbReference type="ChEBI" id="CHEBI:57378"/>
        <dbReference type="ChEBI" id="CHEBI:57692"/>
        <dbReference type="ChEBI" id="CHEBI:58307"/>
        <dbReference type="EC" id="1.3.8.6"/>
    </reaction>
</comment>
<dbReference type="Pfam" id="PF02770">
    <property type="entry name" value="Acyl-CoA_dh_M"/>
    <property type="match status" value="1"/>
</dbReference>
<dbReference type="InterPro" id="IPR052033">
    <property type="entry name" value="Glutaryl-CoA_DH_mitochondrial"/>
</dbReference>
<dbReference type="PANTHER" id="PTHR42807:SF1">
    <property type="entry name" value="GLUTARYL-COA DEHYDROGENASE, MITOCHONDRIAL"/>
    <property type="match status" value="1"/>
</dbReference>
<dbReference type="InterPro" id="IPR046373">
    <property type="entry name" value="Acyl-CoA_Oxase/DH_mid-dom_sf"/>
</dbReference>
<comment type="pathway">
    <text evidence="8">Amino-acid metabolism; tryptophan metabolism.</text>
</comment>
<organism evidence="15 16">
    <name type="scientific">Labilithrix luteola</name>
    <dbReference type="NCBI Taxonomy" id="1391654"/>
    <lineage>
        <taxon>Bacteria</taxon>
        <taxon>Pseudomonadati</taxon>
        <taxon>Myxococcota</taxon>
        <taxon>Polyangia</taxon>
        <taxon>Polyangiales</taxon>
        <taxon>Labilitrichaceae</taxon>
        <taxon>Labilithrix</taxon>
    </lineage>
</organism>
<dbReference type="Gene3D" id="2.40.110.10">
    <property type="entry name" value="Butyryl-CoA Dehydrogenase, subunit A, domain 2"/>
    <property type="match status" value="1"/>
</dbReference>
<feature type="domain" description="Acyl-CoA dehydrogenase/oxidase N-terminal" evidence="14">
    <location>
        <begin position="18"/>
        <end position="129"/>
    </location>
</feature>
<comment type="similarity">
    <text evidence="2 11">Belongs to the acyl-CoA dehydrogenase family.</text>
</comment>
<evidence type="ECO:0000313" key="15">
    <source>
        <dbReference type="EMBL" id="AKU97632.1"/>
    </source>
</evidence>
<evidence type="ECO:0000256" key="4">
    <source>
        <dbReference type="ARBA" id="ARBA00022827"/>
    </source>
</evidence>
<dbReference type="Pfam" id="PF02771">
    <property type="entry name" value="Acyl-CoA_dh_N"/>
    <property type="match status" value="1"/>
</dbReference>
<dbReference type="InterPro" id="IPR006091">
    <property type="entry name" value="Acyl-CoA_Oxase/DH_mid-dom"/>
</dbReference>
<evidence type="ECO:0000256" key="1">
    <source>
        <dbReference type="ARBA" id="ARBA00001974"/>
    </source>
</evidence>
<dbReference type="GO" id="GO:0000062">
    <property type="term" value="F:fatty-acyl-CoA binding"/>
    <property type="evidence" value="ECO:0007669"/>
    <property type="project" value="TreeGrafter"/>
</dbReference>
<dbReference type="PANTHER" id="PTHR42807">
    <property type="entry name" value="GLUTARYL-COA DEHYDROGENASE, MITOCHONDRIAL"/>
    <property type="match status" value="1"/>
</dbReference>
<dbReference type="InterPro" id="IPR013786">
    <property type="entry name" value="AcylCoA_DH/ox_N"/>
</dbReference>
<evidence type="ECO:0000256" key="10">
    <source>
        <dbReference type="ARBA" id="ARBA00049493"/>
    </source>
</evidence>
<proteinExistence type="inferred from homology"/>
<keyword evidence="16" id="KW-1185">Reference proteome</keyword>
<keyword evidence="6 11" id="KW-0560">Oxidoreductase</keyword>
<dbReference type="SUPFAM" id="SSF47203">
    <property type="entry name" value="Acyl-CoA dehydrogenase C-terminal domain-like"/>
    <property type="match status" value="1"/>
</dbReference>
<dbReference type="AlphaFoldDB" id="A0A0K1PVS9"/>
<evidence type="ECO:0000259" key="13">
    <source>
        <dbReference type="Pfam" id="PF02770"/>
    </source>
</evidence>
<sequence length="393" mass="43033">MLRPEAMPDFFDISRHFTPEERAIQSTVRAFVDARVLPVVGDHFEKGTFPTELISEIANLGLLGCNLHGYGCAGLSEVGYGLAMQELERGDSGIRSFASVQGSLVMYPIHAYGSEAQKERYLPKMAKGEIIGCFGLTEPDHGSNPSGMRTTAIDDGDSWVLNGTKRWITNGNLAQVALVWAKVGGQDGEVRGFLVPTETKGFEAQLIHKKMSLRASVTSELILEDVRIPKDAILPGVKGMKGPLSCLTSARFGIAWGVIGAMRACFDSALDYAKHRVQFSGKPIAAHQLVQAKFAEMLTQITSSQLMALEVARLKEEKKLRPQHVSMIKRNNVRAALEIARTCRDILGGNGITLEYPVMRHLCNLETVYTYEGTHDIHTLILGQDVTGIAAYD</sequence>
<dbReference type="GO" id="GO:0033539">
    <property type="term" value="P:fatty acid beta-oxidation using acyl-CoA dehydrogenase"/>
    <property type="evidence" value="ECO:0007669"/>
    <property type="project" value="TreeGrafter"/>
</dbReference>
<gene>
    <name evidence="15" type="ORF">AKJ09_04296</name>
</gene>
<accession>A0A0K1PVS9</accession>
<reference evidence="15 16" key="1">
    <citation type="submission" date="2015-08" db="EMBL/GenBank/DDBJ databases">
        <authorList>
            <person name="Babu N.S."/>
            <person name="Beckwith C.J."/>
            <person name="Beseler K.G."/>
            <person name="Brison A."/>
            <person name="Carone J.V."/>
            <person name="Caskin T.P."/>
            <person name="Diamond M."/>
            <person name="Durham M.E."/>
            <person name="Foxe J.M."/>
            <person name="Go M."/>
            <person name="Henderson B.A."/>
            <person name="Jones I.B."/>
            <person name="McGettigan J.A."/>
            <person name="Micheletti S.J."/>
            <person name="Nasrallah M.E."/>
            <person name="Ortiz D."/>
            <person name="Piller C.R."/>
            <person name="Privatt S.R."/>
            <person name="Schneider S.L."/>
            <person name="Sharp S."/>
            <person name="Smith T.C."/>
            <person name="Stanton J.D."/>
            <person name="Ullery H.E."/>
            <person name="Wilson R.J."/>
            <person name="Serrano M.G."/>
            <person name="Buck G."/>
            <person name="Lee V."/>
            <person name="Wang Y."/>
            <person name="Carvalho R."/>
            <person name="Voegtly L."/>
            <person name="Shi R."/>
            <person name="Duckworth R."/>
            <person name="Johnson A."/>
            <person name="Loviza R."/>
            <person name="Walstead R."/>
            <person name="Shah Z."/>
            <person name="Kiflezghi M."/>
            <person name="Wade K."/>
            <person name="Ball S.L."/>
            <person name="Bradley K.W."/>
            <person name="Asai D.J."/>
            <person name="Bowman C.A."/>
            <person name="Russell D.A."/>
            <person name="Pope W.H."/>
            <person name="Jacobs-Sera D."/>
            <person name="Hendrix R.W."/>
            <person name="Hatfull G.F."/>
        </authorList>
    </citation>
    <scope>NUCLEOTIDE SEQUENCE [LARGE SCALE GENOMIC DNA]</scope>
    <source>
        <strain evidence="15 16">DSM 27648</strain>
    </source>
</reference>
<dbReference type="GO" id="GO:0050660">
    <property type="term" value="F:flavin adenine dinucleotide binding"/>
    <property type="evidence" value="ECO:0007669"/>
    <property type="project" value="InterPro"/>
</dbReference>
<dbReference type="InterPro" id="IPR009100">
    <property type="entry name" value="AcylCoA_DH/oxidase_NM_dom_sf"/>
</dbReference>
<dbReference type="InterPro" id="IPR006089">
    <property type="entry name" value="Acyl-CoA_DH_CS"/>
</dbReference>
<dbReference type="PATRIC" id="fig|1391654.3.peg.4355"/>
<evidence type="ECO:0000256" key="9">
    <source>
        <dbReference type="ARBA" id="ARBA00039033"/>
    </source>
</evidence>
<dbReference type="SUPFAM" id="SSF56645">
    <property type="entry name" value="Acyl-CoA dehydrogenase NM domain-like"/>
    <property type="match status" value="1"/>
</dbReference>
<dbReference type="EMBL" id="CP012333">
    <property type="protein sequence ID" value="AKU97632.1"/>
    <property type="molecule type" value="Genomic_DNA"/>
</dbReference>
<dbReference type="InterPro" id="IPR037069">
    <property type="entry name" value="AcylCoA_DH/ox_N_sf"/>
</dbReference>
<dbReference type="FunFam" id="1.10.540.10:FF:000026">
    <property type="entry name" value="Acyl-CoA dehydrogenase medium chain"/>
    <property type="match status" value="1"/>
</dbReference>
<dbReference type="Gene3D" id="1.20.140.10">
    <property type="entry name" value="Butyryl-CoA Dehydrogenase, subunit A, domain 3"/>
    <property type="match status" value="1"/>
</dbReference>
<evidence type="ECO:0000256" key="8">
    <source>
        <dbReference type="ARBA" id="ARBA00037927"/>
    </source>
</evidence>
<dbReference type="GO" id="GO:0046949">
    <property type="term" value="P:fatty-acyl-CoA biosynthetic process"/>
    <property type="evidence" value="ECO:0007669"/>
    <property type="project" value="TreeGrafter"/>
</dbReference>
<evidence type="ECO:0000259" key="12">
    <source>
        <dbReference type="Pfam" id="PF00441"/>
    </source>
</evidence>
<evidence type="ECO:0000256" key="3">
    <source>
        <dbReference type="ARBA" id="ARBA00022630"/>
    </source>
</evidence>
<evidence type="ECO:0000256" key="6">
    <source>
        <dbReference type="ARBA" id="ARBA00023002"/>
    </source>
</evidence>
<evidence type="ECO:0000259" key="14">
    <source>
        <dbReference type="Pfam" id="PF02771"/>
    </source>
</evidence>
<evidence type="ECO:0000256" key="2">
    <source>
        <dbReference type="ARBA" id="ARBA00009347"/>
    </source>
</evidence>
<protein>
    <recommendedName>
        <fullName evidence="9">glutaryl-CoA dehydrogenase (ETF)</fullName>
        <ecNumber evidence="9">1.3.8.6</ecNumber>
    </recommendedName>
</protein>
<keyword evidence="5" id="KW-0809">Transit peptide</keyword>
<evidence type="ECO:0000256" key="5">
    <source>
        <dbReference type="ARBA" id="ARBA00022946"/>
    </source>
</evidence>
<dbReference type="GO" id="GO:0004361">
    <property type="term" value="F:glutaryl-CoA dehydrogenase activity"/>
    <property type="evidence" value="ECO:0007669"/>
    <property type="project" value="UniProtKB-EC"/>
</dbReference>
<evidence type="ECO:0000256" key="7">
    <source>
        <dbReference type="ARBA" id="ARBA00037899"/>
    </source>
</evidence>
<dbReference type="STRING" id="1391654.AKJ09_04296"/>
<comment type="pathway">
    <text evidence="7">Amino-acid metabolism; lysine degradation.</text>
</comment>
<dbReference type="Proteomes" id="UP000064967">
    <property type="component" value="Chromosome"/>
</dbReference>
<dbReference type="InterPro" id="IPR009075">
    <property type="entry name" value="AcylCo_DH/oxidase_C"/>
</dbReference>
<dbReference type="Gene3D" id="1.10.540.10">
    <property type="entry name" value="Acyl-CoA dehydrogenase/oxidase, N-terminal domain"/>
    <property type="match status" value="1"/>
</dbReference>
<evidence type="ECO:0000313" key="16">
    <source>
        <dbReference type="Proteomes" id="UP000064967"/>
    </source>
</evidence>
<evidence type="ECO:0000256" key="11">
    <source>
        <dbReference type="RuleBase" id="RU362125"/>
    </source>
</evidence>
<name>A0A0K1PVS9_9BACT</name>
<dbReference type="Pfam" id="PF00441">
    <property type="entry name" value="Acyl-CoA_dh_1"/>
    <property type="match status" value="1"/>
</dbReference>
<keyword evidence="3 11" id="KW-0285">Flavoprotein</keyword>
<dbReference type="EC" id="1.3.8.6" evidence="9"/>
<comment type="cofactor">
    <cofactor evidence="1 11">
        <name>FAD</name>
        <dbReference type="ChEBI" id="CHEBI:57692"/>
    </cofactor>
</comment>
<dbReference type="InterPro" id="IPR036250">
    <property type="entry name" value="AcylCo_DH-like_C"/>
</dbReference>
<dbReference type="PROSITE" id="PS00073">
    <property type="entry name" value="ACYL_COA_DH_2"/>
    <property type="match status" value="1"/>
</dbReference>
<feature type="domain" description="Acyl-CoA oxidase/dehydrogenase middle" evidence="13">
    <location>
        <begin position="133"/>
        <end position="226"/>
    </location>
</feature>
<dbReference type="KEGG" id="llu:AKJ09_04296"/>
<keyword evidence="4 11" id="KW-0274">FAD</keyword>
<feature type="domain" description="Acyl-CoA dehydrogenase/oxidase C-terminal" evidence="12">
    <location>
        <begin position="238"/>
        <end position="385"/>
    </location>
</feature>